<name>A0ABN9FXX8_9NEOB</name>
<sequence>MCNAFCMYEGKDSQLQPPWCPTYICTSGKSVWDLAFPLFQKGYHIYLDNYYTRLPLFCQLYLEKTMVEPEQTGRASHKI</sequence>
<keyword evidence="2" id="KW-1185">Reference proteome</keyword>
<evidence type="ECO:0008006" key="3">
    <source>
        <dbReference type="Google" id="ProtNLM"/>
    </source>
</evidence>
<reference evidence="1" key="1">
    <citation type="submission" date="2023-05" db="EMBL/GenBank/DDBJ databases">
        <authorList>
            <person name="Stuckert A."/>
        </authorList>
    </citation>
    <scope>NUCLEOTIDE SEQUENCE</scope>
</reference>
<gene>
    <name evidence="1" type="ORF">SPARVUS_LOCUS13053012</name>
</gene>
<proteinExistence type="predicted"/>
<accession>A0ABN9FXX8</accession>
<protein>
    <recommendedName>
        <fullName evidence="3">PiggyBac transposable element-derived protein domain-containing protein</fullName>
    </recommendedName>
</protein>
<evidence type="ECO:0000313" key="1">
    <source>
        <dbReference type="EMBL" id="CAI9601940.1"/>
    </source>
</evidence>
<dbReference type="EMBL" id="CATNWA010017630">
    <property type="protein sequence ID" value="CAI9601940.1"/>
    <property type="molecule type" value="Genomic_DNA"/>
</dbReference>
<evidence type="ECO:0000313" key="2">
    <source>
        <dbReference type="Proteomes" id="UP001162483"/>
    </source>
</evidence>
<dbReference type="Proteomes" id="UP001162483">
    <property type="component" value="Unassembled WGS sequence"/>
</dbReference>
<organism evidence="1 2">
    <name type="scientific">Staurois parvus</name>
    <dbReference type="NCBI Taxonomy" id="386267"/>
    <lineage>
        <taxon>Eukaryota</taxon>
        <taxon>Metazoa</taxon>
        <taxon>Chordata</taxon>
        <taxon>Craniata</taxon>
        <taxon>Vertebrata</taxon>
        <taxon>Euteleostomi</taxon>
        <taxon>Amphibia</taxon>
        <taxon>Batrachia</taxon>
        <taxon>Anura</taxon>
        <taxon>Neobatrachia</taxon>
        <taxon>Ranoidea</taxon>
        <taxon>Ranidae</taxon>
        <taxon>Staurois</taxon>
    </lineage>
</organism>
<comment type="caution">
    <text evidence="1">The sequence shown here is derived from an EMBL/GenBank/DDBJ whole genome shotgun (WGS) entry which is preliminary data.</text>
</comment>